<dbReference type="EMBL" id="HBHT01011798">
    <property type="protein sequence ID" value="CAD9956664.1"/>
    <property type="molecule type" value="Transcribed_RNA"/>
</dbReference>
<proteinExistence type="predicted"/>
<name>A0A7S2Y7B2_9STRA</name>
<evidence type="ECO:0000313" key="1">
    <source>
        <dbReference type="EMBL" id="CAD9956664.1"/>
    </source>
</evidence>
<organism evidence="1">
    <name type="scientific">Entomoneis paludosa</name>
    <dbReference type="NCBI Taxonomy" id="265537"/>
    <lineage>
        <taxon>Eukaryota</taxon>
        <taxon>Sar</taxon>
        <taxon>Stramenopiles</taxon>
        <taxon>Ochrophyta</taxon>
        <taxon>Bacillariophyta</taxon>
        <taxon>Bacillariophyceae</taxon>
        <taxon>Bacillariophycidae</taxon>
        <taxon>Entomoneidaceae</taxon>
        <taxon>Entomoneis</taxon>
    </lineage>
</organism>
<sequence length="116" mass="13116">MRRVNLELKCQEYGMREVDHHDCSACTLEKAEAATAGGKIIFPRIKRFVDDQKSKPNQCLTCGSPSCGRHSADTFYKEGTRESRCHCCTSHQPRETGAGFRLRCTWECEIDFLPAA</sequence>
<reference evidence="1" key="1">
    <citation type="submission" date="2021-01" db="EMBL/GenBank/DDBJ databases">
        <authorList>
            <person name="Corre E."/>
            <person name="Pelletier E."/>
            <person name="Niang G."/>
            <person name="Scheremetjew M."/>
            <person name="Finn R."/>
            <person name="Kale V."/>
            <person name="Holt S."/>
            <person name="Cochrane G."/>
            <person name="Meng A."/>
            <person name="Brown T."/>
            <person name="Cohen L."/>
        </authorList>
    </citation>
    <scope>NUCLEOTIDE SEQUENCE</scope>
    <source>
        <strain evidence="1">CCMP125</strain>
    </source>
</reference>
<dbReference type="AlphaFoldDB" id="A0A7S2Y7B2"/>
<accession>A0A7S2Y7B2</accession>
<gene>
    <name evidence="1" type="ORF">APAL1065_LOCUS7925</name>
</gene>
<protein>
    <submittedName>
        <fullName evidence="1">Uncharacterized protein</fullName>
    </submittedName>
</protein>